<dbReference type="EC" id="2.8.4.5" evidence="3"/>
<feature type="domain" description="Radical SAM core" evidence="16">
    <location>
        <begin position="137"/>
        <end position="363"/>
    </location>
</feature>
<dbReference type="InterPro" id="IPR013848">
    <property type="entry name" value="Methylthiotransferase_N"/>
</dbReference>
<comment type="cofactor">
    <cofactor evidence="1">
        <name>[4Fe-4S] cluster</name>
        <dbReference type="ChEBI" id="CHEBI:49883"/>
    </cofactor>
</comment>
<evidence type="ECO:0000313" key="17">
    <source>
        <dbReference type="EMBL" id="HIQ83861.1"/>
    </source>
</evidence>
<evidence type="ECO:0000256" key="9">
    <source>
        <dbReference type="ARBA" id="ARBA00022723"/>
    </source>
</evidence>
<dbReference type="GO" id="GO:0046872">
    <property type="term" value="F:metal ion binding"/>
    <property type="evidence" value="ECO:0007669"/>
    <property type="project" value="UniProtKB-KW"/>
</dbReference>
<evidence type="ECO:0000259" key="14">
    <source>
        <dbReference type="PROSITE" id="PS50926"/>
    </source>
</evidence>
<dbReference type="PROSITE" id="PS01278">
    <property type="entry name" value="MTTASE_RADICAL"/>
    <property type="match status" value="1"/>
</dbReference>
<evidence type="ECO:0000256" key="7">
    <source>
        <dbReference type="ARBA" id="ARBA00022691"/>
    </source>
</evidence>
<evidence type="ECO:0000256" key="2">
    <source>
        <dbReference type="ARBA" id="ARBA00002399"/>
    </source>
</evidence>
<evidence type="ECO:0000313" key="18">
    <source>
        <dbReference type="Proteomes" id="UP000824260"/>
    </source>
</evidence>
<dbReference type="SFLD" id="SFLDS00029">
    <property type="entry name" value="Radical_SAM"/>
    <property type="match status" value="1"/>
</dbReference>
<evidence type="ECO:0000256" key="13">
    <source>
        <dbReference type="ARBA" id="ARBA00051661"/>
    </source>
</evidence>
<dbReference type="NCBIfam" id="TIGR01579">
    <property type="entry name" value="MiaB-like-C"/>
    <property type="match status" value="1"/>
</dbReference>
<dbReference type="InterPro" id="IPR002792">
    <property type="entry name" value="TRAM_dom"/>
</dbReference>
<keyword evidence="7" id="KW-0949">S-adenosyl-L-methionine</keyword>
<dbReference type="SFLD" id="SFLDG01082">
    <property type="entry name" value="B12-binding_domain_containing"/>
    <property type="match status" value="1"/>
</dbReference>
<dbReference type="SUPFAM" id="SSF102114">
    <property type="entry name" value="Radical SAM enzymes"/>
    <property type="match status" value="1"/>
</dbReference>
<keyword evidence="11" id="KW-0411">Iron-sulfur</keyword>
<evidence type="ECO:0000256" key="3">
    <source>
        <dbReference type="ARBA" id="ARBA00013273"/>
    </source>
</evidence>
<dbReference type="InterPro" id="IPR006638">
    <property type="entry name" value="Elp3/MiaA/NifB-like_rSAM"/>
</dbReference>
<evidence type="ECO:0000256" key="1">
    <source>
        <dbReference type="ARBA" id="ARBA00001966"/>
    </source>
</evidence>
<dbReference type="CDD" id="cd01335">
    <property type="entry name" value="Radical_SAM"/>
    <property type="match status" value="1"/>
</dbReference>
<dbReference type="InterPro" id="IPR006467">
    <property type="entry name" value="MiaB-like_bact"/>
</dbReference>
<keyword evidence="4" id="KW-0004">4Fe-4S</keyword>
<evidence type="ECO:0000256" key="5">
    <source>
        <dbReference type="ARBA" id="ARBA00022490"/>
    </source>
</evidence>
<proteinExistence type="predicted"/>
<dbReference type="Pfam" id="PF04055">
    <property type="entry name" value="Radical_SAM"/>
    <property type="match status" value="1"/>
</dbReference>
<dbReference type="PANTHER" id="PTHR11918:SF45">
    <property type="entry name" value="THREONYLCARBAMOYLADENOSINE TRNA METHYLTHIOTRANSFERASE"/>
    <property type="match status" value="1"/>
</dbReference>
<dbReference type="InterPro" id="IPR038135">
    <property type="entry name" value="Methylthiotransferase_N_sf"/>
</dbReference>
<feature type="domain" description="MTTase N-terminal" evidence="15">
    <location>
        <begin position="2"/>
        <end position="114"/>
    </location>
</feature>
<accession>A0A9D0ZP63</accession>
<gene>
    <name evidence="17" type="primary">mtaB</name>
    <name evidence="17" type="ORF">IAA52_12285</name>
</gene>
<dbReference type="SFLD" id="SFLDG01061">
    <property type="entry name" value="methylthiotransferase"/>
    <property type="match status" value="1"/>
</dbReference>
<keyword evidence="6" id="KW-0808">Transferase</keyword>
<sequence length="424" mass="46831">MSTIAFHTLGCKVNQYDTEAMRESFERAGWTAVDFEGEADVYLINTCTVTGTGDQKSRKLIRRVAREHPHCAIIAAGCLAQREAEEMLKMDNVALVIGVQRRAEVVELLERARREGPINAVSPLKGASFEHLFVTRHEGKTRATMKIQEGCDRFCAYCIIPTVRGPVRSMPLADVRAEAQRLAAAGYPEIVVTGIHLASYGRGTENTLLDAIRAVAGAVPRVRLGSLEPLVVTEEFACGVAELGRVMPQFHLSMQSGSAGVLARMRRRYTPEQYMRAVERLRRHMPGCAITTDVLTGFPGETEQEARETLDFVRAVGFARIHVFPYSRRKGTVADAMPNQVSEAVKRERAAKLLILGNQLEENYVSELVGSTQDVLFETAIGEAEAEGYTGQYVRVRAKARPGEIRRVRILGREGTLAQGEVVD</sequence>
<dbReference type="InterPro" id="IPR007197">
    <property type="entry name" value="rSAM"/>
</dbReference>
<dbReference type="InterPro" id="IPR023404">
    <property type="entry name" value="rSAM_horseshoe"/>
</dbReference>
<evidence type="ECO:0000256" key="12">
    <source>
        <dbReference type="ARBA" id="ARBA00031213"/>
    </source>
</evidence>
<dbReference type="Pfam" id="PF00919">
    <property type="entry name" value="UPF0004"/>
    <property type="match status" value="1"/>
</dbReference>
<reference evidence="17" key="1">
    <citation type="submission" date="2020-10" db="EMBL/GenBank/DDBJ databases">
        <authorList>
            <person name="Gilroy R."/>
        </authorList>
    </citation>
    <scope>NUCLEOTIDE SEQUENCE</scope>
    <source>
        <strain evidence="17">ChiSjej6B24-2974</strain>
    </source>
</reference>
<name>A0A9D0ZP63_9FIRM</name>
<dbReference type="InterPro" id="IPR020612">
    <property type="entry name" value="Methylthiotransferase_CS"/>
</dbReference>
<keyword evidence="5" id="KW-0963">Cytoplasm</keyword>
<dbReference type="PROSITE" id="PS51918">
    <property type="entry name" value="RADICAL_SAM"/>
    <property type="match status" value="1"/>
</dbReference>
<evidence type="ECO:0000256" key="4">
    <source>
        <dbReference type="ARBA" id="ARBA00022485"/>
    </source>
</evidence>
<evidence type="ECO:0000256" key="11">
    <source>
        <dbReference type="ARBA" id="ARBA00023014"/>
    </source>
</evidence>
<keyword evidence="9" id="KW-0479">Metal-binding</keyword>
<evidence type="ECO:0000259" key="16">
    <source>
        <dbReference type="PROSITE" id="PS51918"/>
    </source>
</evidence>
<evidence type="ECO:0000256" key="10">
    <source>
        <dbReference type="ARBA" id="ARBA00023004"/>
    </source>
</evidence>
<organism evidence="17 18">
    <name type="scientific">Candidatus Pullichristensenella stercorigallinarum</name>
    <dbReference type="NCBI Taxonomy" id="2840909"/>
    <lineage>
        <taxon>Bacteria</taxon>
        <taxon>Bacillati</taxon>
        <taxon>Bacillota</taxon>
        <taxon>Clostridia</taxon>
        <taxon>Candidatus Pullichristensenella</taxon>
    </lineage>
</organism>
<dbReference type="GO" id="GO:0051539">
    <property type="term" value="F:4 iron, 4 sulfur cluster binding"/>
    <property type="evidence" value="ECO:0007669"/>
    <property type="project" value="UniProtKB-KW"/>
</dbReference>
<evidence type="ECO:0000256" key="6">
    <source>
        <dbReference type="ARBA" id="ARBA00022679"/>
    </source>
</evidence>
<dbReference type="FunFam" id="3.40.50.12160:FF:000004">
    <property type="entry name" value="Threonylcarbamoyladenosine tRNA methylthiotransferase MtaB"/>
    <property type="match status" value="1"/>
</dbReference>
<dbReference type="InterPro" id="IPR058240">
    <property type="entry name" value="rSAM_sf"/>
</dbReference>
<reference evidence="17" key="2">
    <citation type="journal article" date="2021" name="PeerJ">
        <title>Extensive microbial diversity within the chicken gut microbiome revealed by metagenomics and culture.</title>
        <authorList>
            <person name="Gilroy R."/>
            <person name="Ravi A."/>
            <person name="Getino M."/>
            <person name="Pursley I."/>
            <person name="Horton D.L."/>
            <person name="Alikhan N.F."/>
            <person name="Baker D."/>
            <person name="Gharbi K."/>
            <person name="Hall N."/>
            <person name="Watson M."/>
            <person name="Adriaenssens E.M."/>
            <person name="Foster-Nyarko E."/>
            <person name="Jarju S."/>
            <person name="Secka A."/>
            <person name="Antonio M."/>
            <person name="Oren A."/>
            <person name="Chaudhuri R.R."/>
            <person name="La Ragione R."/>
            <person name="Hildebrand F."/>
            <person name="Pallen M.J."/>
        </authorList>
    </citation>
    <scope>NUCLEOTIDE SEQUENCE</scope>
    <source>
        <strain evidence="17">ChiSjej6B24-2974</strain>
    </source>
</reference>
<comment type="caution">
    <text evidence="17">The sequence shown here is derived from an EMBL/GenBank/DDBJ whole genome shotgun (WGS) entry which is preliminary data.</text>
</comment>
<keyword evidence="10" id="KW-0408">Iron</keyword>
<dbReference type="Gene3D" id="3.80.30.20">
    <property type="entry name" value="tm_1862 like domain"/>
    <property type="match status" value="1"/>
</dbReference>
<dbReference type="Proteomes" id="UP000824260">
    <property type="component" value="Unassembled WGS sequence"/>
</dbReference>
<dbReference type="AlphaFoldDB" id="A0A9D0ZP63"/>
<protein>
    <recommendedName>
        <fullName evidence="3">tRNA (N(6)-L-threonylcarbamoyladenosine(37)-C(2))-methylthiotransferase</fullName>
        <ecNumber evidence="3">2.8.4.5</ecNumber>
    </recommendedName>
    <alternativeName>
        <fullName evidence="12">tRNA-t(6)A37 methylthiotransferase</fullName>
    </alternativeName>
</protein>
<dbReference type="PANTHER" id="PTHR11918">
    <property type="entry name" value="RADICAL SAM PROTEINS"/>
    <property type="match status" value="1"/>
</dbReference>
<dbReference type="NCBIfam" id="TIGR00089">
    <property type="entry name" value="MiaB/RimO family radical SAM methylthiotransferase"/>
    <property type="match status" value="1"/>
</dbReference>
<comment type="catalytic activity">
    <reaction evidence="13">
        <text>N(6)-L-threonylcarbamoyladenosine(37) in tRNA + (sulfur carrier)-SH + AH2 + 2 S-adenosyl-L-methionine = 2-methylsulfanyl-N(6)-L-threonylcarbamoyladenosine(37) in tRNA + (sulfur carrier)-H + 5'-deoxyadenosine + L-methionine + A + S-adenosyl-L-homocysteine + 2 H(+)</text>
        <dbReference type="Rhea" id="RHEA:37075"/>
        <dbReference type="Rhea" id="RHEA-COMP:10163"/>
        <dbReference type="Rhea" id="RHEA-COMP:11092"/>
        <dbReference type="Rhea" id="RHEA-COMP:14737"/>
        <dbReference type="Rhea" id="RHEA-COMP:14739"/>
        <dbReference type="ChEBI" id="CHEBI:13193"/>
        <dbReference type="ChEBI" id="CHEBI:15378"/>
        <dbReference type="ChEBI" id="CHEBI:17319"/>
        <dbReference type="ChEBI" id="CHEBI:17499"/>
        <dbReference type="ChEBI" id="CHEBI:29917"/>
        <dbReference type="ChEBI" id="CHEBI:57844"/>
        <dbReference type="ChEBI" id="CHEBI:57856"/>
        <dbReference type="ChEBI" id="CHEBI:59789"/>
        <dbReference type="ChEBI" id="CHEBI:64428"/>
        <dbReference type="ChEBI" id="CHEBI:74418"/>
        <dbReference type="ChEBI" id="CHEBI:74420"/>
        <dbReference type="EC" id="2.8.4.5"/>
    </reaction>
</comment>
<evidence type="ECO:0000256" key="8">
    <source>
        <dbReference type="ARBA" id="ARBA00022694"/>
    </source>
</evidence>
<dbReference type="PROSITE" id="PS50926">
    <property type="entry name" value="TRAM"/>
    <property type="match status" value="1"/>
</dbReference>
<evidence type="ECO:0000259" key="15">
    <source>
        <dbReference type="PROSITE" id="PS51449"/>
    </source>
</evidence>
<dbReference type="Gene3D" id="3.40.50.12160">
    <property type="entry name" value="Methylthiotransferase, N-terminal domain"/>
    <property type="match status" value="1"/>
</dbReference>
<dbReference type="PROSITE" id="PS51449">
    <property type="entry name" value="MTTASE_N"/>
    <property type="match status" value="1"/>
</dbReference>
<comment type="function">
    <text evidence="2">Catalyzes the methylthiolation of N6-threonylcarbamoyladenosine (t(6)A), leading to the formation of 2-methylthio-N6-threonylcarbamoyladenosine (ms(2)t(6)A) at position 37 in tRNAs that read codons beginning with adenine.</text>
</comment>
<dbReference type="GO" id="GO:0035598">
    <property type="term" value="F:tRNA (N(6)-L-threonylcarbamoyladenosine(37)-C(2))-methylthiotransferase activity"/>
    <property type="evidence" value="ECO:0007669"/>
    <property type="project" value="UniProtKB-EC"/>
</dbReference>
<keyword evidence="8" id="KW-0819">tRNA processing</keyword>
<dbReference type="InterPro" id="IPR005839">
    <property type="entry name" value="Methylthiotransferase"/>
</dbReference>
<feature type="domain" description="TRAM" evidence="14">
    <location>
        <begin position="366"/>
        <end position="424"/>
    </location>
</feature>
<dbReference type="EMBL" id="DVFZ01000116">
    <property type="protein sequence ID" value="HIQ83861.1"/>
    <property type="molecule type" value="Genomic_DNA"/>
</dbReference>
<dbReference type="SMART" id="SM00729">
    <property type="entry name" value="Elp3"/>
    <property type="match status" value="1"/>
</dbReference>